<accession>A0A846S6L8</accession>
<protein>
    <submittedName>
        <fullName evidence="5">L-alanine-DL-glutamate epimerase-like enolase superfamily enzyme</fullName>
    </submittedName>
</protein>
<evidence type="ECO:0000256" key="2">
    <source>
        <dbReference type="ARBA" id="ARBA00022723"/>
    </source>
</evidence>
<dbReference type="RefSeq" id="WP_167950348.1">
    <property type="nucleotide sequence ID" value="NZ_BAAAPQ010000013.1"/>
</dbReference>
<name>A0A846S6L8_9MICO</name>
<dbReference type="Gene3D" id="3.20.20.120">
    <property type="entry name" value="Enolase-like C-terminal domain"/>
    <property type="match status" value="1"/>
</dbReference>
<dbReference type="SUPFAM" id="SSF54826">
    <property type="entry name" value="Enolase N-terminal domain-like"/>
    <property type="match status" value="1"/>
</dbReference>
<keyword evidence="6" id="KW-1185">Reference proteome</keyword>
<dbReference type="GO" id="GO:0016052">
    <property type="term" value="P:carbohydrate catabolic process"/>
    <property type="evidence" value="ECO:0007669"/>
    <property type="project" value="TreeGrafter"/>
</dbReference>
<dbReference type="SMART" id="SM00922">
    <property type="entry name" value="MR_MLE"/>
    <property type="match status" value="1"/>
</dbReference>
<dbReference type="AlphaFoldDB" id="A0A846S6L8"/>
<gene>
    <name evidence="5" type="ORF">BKA07_001512</name>
</gene>
<dbReference type="Proteomes" id="UP000576792">
    <property type="component" value="Unassembled WGS sequence"/>
</dbReference>
<keyword evidence="2" id="KW-0479">Metal-binding</keyword>
<dbReference type="GO" id="GO:0016836">
    <property type="term" value="F:hydro-lyase activity"/>
    <property type="evidence" value="ECO:0007669"/>
    <property type="project" value="TreeGrafter"/>
</dbReference>
<dbReference type="InterPro" id="IPR013342">
    <property type="entry name" value="Mandelate_racemase_C"/>
</dbReference>
<dbReference type="InterPro" id="IPR036849">
    <property type="entry name" value="Enolase-like_C_sf"/>
</dbReference>
<sequence>MSEAAPAPGGVGRAVAGTRPAAVGEATISRVDVAAYDMPLEQTETDGTLTWSATTIVIVRVHGGGHLGVGYTYAPAAAARIVDDTLSPVVAGRDAMAPGGDWDAMAHAVRNQGFRGPVAAAVSAVDVALWDLNARLLGIPLVVLLDGCHDSVPAYGSGGFTNFDDHELGRQLEGWVEEGLPAVKIKVGTDPADDPRRVEFARHVIGDGLDLFVDGNGAYARKQALAIAEAFTTHDVTWFEEPVSSDDVAGLRLLRDRAPAGMEITAGEYGWDITHFRSLLDAGAVDCLQADVTRCGGITGLLRASALCEAANIDLSSHGAPQLSAHVLTSVRRRRHLEYFADHVRIEARAFDGVLQPQLGVLRPDHSTPGHGLTVRETDLEPFRVA</sequence>
<dbReference type="EMBL" id="JAATJN010000001">
    <property type="protein sequence ID" value="NJC56477.1"/>
    <property type="molecule type" value="Genomic_DNA"/>
</dbReference>
<dbReference type="PANTHER" id="PTHR13794:SF58">
    <property type="entry name" value="MITOCHONDRIAL ENOLASE SUPERFAMILY MEMBER 1"/>
    <property type="match status" value="1"/>
</dbReference>
<organism evidence="5 6">
    <name type="scientific">Brevibacterium marinum</name>
    <dbReference type="NCBI Taxonomy" id="418643"/>
    <lineage>
        <taxon>Bacteria</taxon>
        <taxon>Bacillati</taxon>
        <taxon>Actinomycetota</taxon>
        <taxon>Actinomycetes</taxon>
        <taxon>Micrococcales</taxon>
        <taxon>Brevibacteriaceae</taxon>
        <taxon>Brevibacterium</taxon>
    </lineage>
</organism>
<evidence type="ECO:0000313" key="6">
    <source>
        <dbReference type="Proteomes" id="UP000576792"/>
    </source>
</evidence>
<dbReference type="PANTHER" id="PTHR13794">
    <property type="entry name" value="ENOLASE SUPERFAMILY, MANDELATE RACEMASE"/>
    <property type="match status" value="1"/>
</dbReference>
<evidence type="ECO:0000259" key="4">
    <source>
        <dbReference type="SMART" id="SM00922"/>
    </source>
</evidence>
<dbReference type="SUPFAM" id="SSF51604">
    <property type="entry name" value="Enolase C-terminal domain-like"/>
    <property type="match status" value="1"/>
</dbReference>
<dbReference type="Pfam" id="PF13378">
    <property type="entry name" value="MR_MLE_C"/>
    <property type="match status" value="1"/>
</dbReference>
<dbReference type="InterPro" id="IPR013341">
    <property type="entry name" value="Mandelate_racemase_N_dom"/>
</dbReference>
<reference evidence="5 6" key="1">
    <citation type="submission" date="2020-03" db="EMBL/GenBank/DDBJ databases">
        <title>Sequencing the genomes of 1000 actinobacteria strains.</title>
        <authorList>
            <person name="Klenk H.-P."/>
        </authorList>
    </citation>
    <scope>NUCLEOTIDE SEQUENCE [LARGE SCALE GENOMIC DNA]</scope>
    <source>
        <strain evidence="5 6">DSM 18964</strain>
    </source>
</reference>
<dbReference type="GO" id="GO:0000287">
    <property type="term" value="F:magnesium ion binding"/>
    <property type="evidence" value="ECO:0007669"/>
    <property type="project" value="TreeGrafter"/>
</dbReference>
<dbReference type="SFLD" id="SFLDG00179">
    <property type="entry name" value="mandelate_racemase"/>
    <property type="match status" value="1"/>
</dbReference>
<dbReference type="Pfam" id="PF02746">
    <property type="entry name" value="MR_MLE_N"/>
    <property type="match status" value="1"/>
</dbReference>
<evidence type="ECO:0000256" key="3">
    <source>
        <dbReference type="ARBA" id="ARBA00022842"/>
    </source>
</evidence>
<evidence type="ECO:0000256" key="1">
    <source>
        <dbReference type="ARBA" id="ARBA00001946"/>
    </source>
</evidence>
<keyword evidence="3" id="KW-0460">Magnesium</keyword>
<dbReference type="InterPro" id="IPR046945">
    <property type="entry name" value="RHMD-like"/>
</dbReference>
<dbReference type="InterPro" id="IPR029065">
    <property type="entry name" value="Enolase_C-like"/>
</dbReference>
<comment type="caution">
    <text evidence="5">The sequence shown here is derived from an EMBL/GenBank/DDBJ whole genome shotgun (WGS) entry which is preliminary data.</text>
</comment>
<dbReference type="InterPro" id="IPR029017">
    <property type="entry name" value="Enolase-like_N"/>
</dbReference>
<comment type="cofactor">
    <cofactor evidence="1">
        <name>Mg(2+)</name>
        <dbReference type="ChEBI" id="CHEBI:18420"/>
    </cofactor>
</comment>
<dbReference type="Gene3D" id="3.30.390.10">
    <property type="entry name" value="Enolase-like, N-terminal domain"/>
    <property type="match status" value="1"/>
</dbReference>
<dbReference type="SFLD" id="SFLDS00001">
    <property type="entry name" value="Enolase"/>
    <property type="match status" value="1"/>
</dbReference>
<proteinExistence type="predicted"/>
<evidence type="ECO:0000313" key="5">
    <source>
        <dbReference type="EMBL" id="NJC56477.1"/>
    </source>
</evidence>
<feature type="domain" description="Mandelate racemase/muconate lactonizing enzyme C-terminal" evidence="4">
    <location>
        <begin position="165"/>
        <end position="261"/>
    </location>
</feature>